<gene>
    <name evidence="1" type="ORF">CUNI_LOCUS8275</name>
</gene>
<name>A0A8S3YZS4_9EUPU</name>
<evidence type="ECO:0000313" key="2">
    <source>
        <dbReference type="Proteomes" id="UP000678393"/>
    </source>
</evidence>
<comment type="caution">
    <text evidence="1">The sequence shown here is derived from an EMBL/GenBank/DDBJ whole genome shotgun (WGS) entry which is preliminary data.</text>
</comment>
<dbReference type="Proteomes" id="UP000678393">
    <property type="component" value="Unassembled WGS sequence"/>
</dbReference>
<keyword evidence="2" id="KW-1185">Reference proteome</keyword>
<dbReference type="EMBL" id="CAJHNH020001347">
    <property type="protein sequence ID" value="CAG5122717.1"/>
    <property type="molecule type" value="Genomic_DNA"/>
</dbReference>
<organism evidence="1 2">
    <name type="scientific">Candidula unifasciata</name>
    <dbReference type="NCBI Taxonomy" id="100452"/>
    <lineage>
        <taxon>Eukaryota</taxon>
        <taxon>Metazoa</taxon>
        <taxon>Spiralia</taxon>
        <taxon>Lophotrochozoa</taxon>
        <taxon>Mollusca</taxon>
        <taxon>Gastropoda</taxon>
        <taxon>Heterobranchia</taxon>
        <taxon>Euthyneura</taxon>
        <taxon>Panpulmonata</taxon>
        <taxon>Eupulmonata</taxon>
        <taxon>Stylommatophora</taxon>
        <taxon>Helicina</taxon>
        <taxon>Helicoidea</taxon>
        <taxon>Geomitridae</taxon>
        <taxon>Candidula</taxon>
    </lineage>
</organism>
<accession>A0A8S3YZS4</accession>
<evidence type="ECO:0000313" key="1">
    <source>
        <dbReference type="EMBL" id="CAG5122717.1"/>
    </source>
</evidence>
<proteinExistence type="predicted"/>
<reference evidence="1" key="1">
    <citation type="submission" date="2021-04" db="EMBL/GenBank/DDBJ databases">
        <authorList>
            <consortium name="Molecular Ecology Group"/>
        </authorList>
    </citation>
    <scope>NUCLEOTIDE SEQUENCE</scope>
</reference>
<protein>
    <submittedName>
        <fullName evidence="1">Uncharacterized protein</fullName>
    </submittedName>
</protein>
<sequence>MPDLNTCQHLITEFYFKNKLSTQSIPGFIDFWGIFILSCPLEKPGFESNHSSILCNHVGKKKNNTETSLRRITSICSVGSSFQTFDTYIIVSVGGMRIHILLDHLFVGPSVVHTHEKQITC</sequence>
<dbReference type="AlphaFoldDB" id="A0A8S3YZS4"/>